<dbReference type="Proteomes" id="UP000006591">
    <property type="component" value="Chromosome 6"/>
</dbReference>
<dbReference type="EnsemblPlants" id="ONIVA06G31500.1">
    <property type="protein sequence ID" value="ONIVA06G31500.1"/>
    <property type="gene ID" value="ONIVA06G31500"/>
</dbReference>
<evidence type="ECO:0000256" key="1">
    <source>
        <dbReference type="SAM" id="MobiDB-lite"/>
    </source>
</evidence>
<organism evidence="2">
    <name type="scientific">Oryza nivara</name>
    <name type="common">Indian wild rice</name>
    <name type="synonym">Oryza sativa f. spontanea</name>
    <dbReference type="NCBI Taxonomy" id="4536"/>
    <lineage>
        <taxon>Eukaryota</taxon>
        <taxon>Viridiplantae</taxon>
        <taxon>Streptophyta</taxon>
        <taxon>Embryophyta</taxon>
        <taxon>Tracheophyta</taxon>
        <taxon>Spermatophyta</taxon>
        <taxon>Magnoliopsida</taxon>
        <taxon>Liliopsida</taxon>
        <taxon>Poales</taxon>
        <taxon>Poaceae</taxon>
        <taxon>BOP clade</taxon>
        <taxon>Oryzoideae</taxon>
        <taxon>Oryzeae</taxon>
        <taxon>Oryzinae</taxon>
        <taxon>Oryza</taxon>
    </lineage>
</organism>
<reference evidence="2" key="2">
    <citation type="submission" date="2018-04" db="EMBL/GenBank/DDBJ databases">
        <title>OnivRS2 (Oryza nivara Reference Sequence Version 2).</title>
        <authorList>
            <person name="Zhang J."/>
            <person name="Kudrna D."/>
            <person name="Lee S."/>
            <person name="Talag J."/>
            <person name="Rajasekar S."/>
            <person name="Welchert J."/>
            <person name="Hsing Y.-I."/>
            <person name="Wing R.A."/>
        </authorList>
    </citation>
    <scope>NUCLEOTIDE SEQUENCE [LARGE SCALE GENOMIC DNA]</scope>
    <source>
        <strain evidence="2">SL10</strain>
    </source>
</reference>
<evidence type="ECO:0000313" key="2">
    <source>
        <dbReference type="EnsemblPlants" id="ONIVA06G31500.1"/>
    </source>
</evidence>
<feature type="compositionally biased region" description="Polar residues" evidence="1">
    <location>
        <begin position="47"/>
        <end position="60"/>
    </location>
</feature>
<dbReference type="Gramene" id="ONIVA06G31500.1">
    <property type="protein sequence ID" value="ONIVA06G31500.1"/>
    <property type="gene ID" value="ONIVA06G31500"/>
</dbReference>
<keyword evidence="3" id="KW-1185">Reference proteome</keyword>
<evidence type="ECO:0000313" key="3">
    <source>
        <dbReference type="Proteomes" id="UP000006591"/>
    </source>
</evidence>
<reference evidence="2" key="1">
    <citation type="submission" date="2015-04" db="UniProtKB">
        <authorList>
            <consortium name="EnsemblPlants"/>
        </authorList>
    </citation>
    <scope>IDENTIFICATION</scope>
    <source>
        <strain evidence="2">SL10</strain>
    </source>
</reference>
<name>A0A0E0HVZ4_ORYNI</name>
<proteinExistence type="predicted"/>
<feature type="region of interest" description="Disordered" evidence="1">
    <location>
        <begin position="86"/>
        <end position="107"/>
    </location>
</feature>
<sequence>MGCLFVGKERVQTSSAGGGDQEGGGTMRQMPYGSARGRIRATYARGSPNSSSVGRNTGASGTEDPTPLPLAAAEIPIAGVRVPAVGRGEAPRREEEEDGVGPGTSFSTMAPLHFVALEQHARDRSRRNPRYQEPQGVGSSRLHFFCYDIGCIALQLGDNVYDATVGPRLDYTSPEEFYDVHGEHGGAQPTNNSTISTSGVAATGTHNFFSTVAASTCDVPEEEQRLGSWLVVFPPPGIPPFLPLWLCNHLDAAYEEIQHASGLSTRKSDEVEVANGEEDEGKQAIIPTPPSISYIAYTTILYYRSTTIEICACQYSLQCSKA</sequence>
<feature type="compositionally biased region" description="Gly residues" evidence="1">
    <location>
        <begin position="16"/>
        <end position="26"/>
    </location>
</feature>
<accession>A0A0E0HVZ4</accession>
<feature type="region of interest" description="Disordered" evidence="1">
    <location>
        <begin position="1"/>
        <end position="68"/>
    </location>
</feature>
<dbReference type="AlphaFoldDB" id="A0A0E0HVZ4"/>
<protein>
    <submittedName>
        <fullName evidence="2">Uncharacterized protein</fullName>
    </submittedName>
</protein>
<dbReference type="HOGENOM" id="CLU_864309_0_0_1"/>